<evidence type="ECO:0008006" key="4">
    <source>
        <dbReference type="Google" id="ProtNLM"/>
    </source>
</evidence>
<feature type="transmembrane region" description="Helical" evidence="1">
    <location>
        <begin position="121"/>
        <end position="141"/>
    </location>
</feature>
<evidence type="ECO:0000313" key="3">
    <source>
        <dbReference type="Proteomes" id="UP000532194"/>
    </source>
</evidence>
<sequence>MVAMNKQSGSNGVFAKTGGKLLGVLSYDSAVSQTLLNVWAVFVIAVLGWLFLLPQVAFILLVGWQPTHVAVWLGVLSLIPIGPGLTAIFAASRAVLAERGYPGHLTRTFFASIRQASRGQILVWAIASVAELFVAYDIALFGTAPSVFVPAVALAMLMAVLLMASAATEPTTPHGTVLSLREYMAAMLVVVARKVYVPLTWLFLLIVVAMLSRIPLVGSMLLLFAPGLWGLLAALVTTMFRFGATAVGER</sequence>
<keyword evidence="3" id="KW-1185">Reference proteome</keyword>
<feature type="transmembrane region" description="Helical" evidence="1">
    <location>
        <begin position="217"/>
        <end position="240"/>
    </location>
</feature>
<feature type="transmembrane region" description="Helical" evidence="1">
    <location>
        <begin position="38"/>
        <end position="64"/>
    </location>
</feature>
<dbReference type="Proteomes" id="UP000532194">
    <property type="component" value="Unassembled WGS sequence"/>
</dbReference>
<dbReference type="AlphaFoldDB" id="A0A7Y0EQB8"/>
<keyword evidence="1" id="KW-1133">Transmembrane helix</keyword>
<gene>
    <name evidence="2" type="ORF">G1C95_1619</name>
</gene>
<evidence type="ECO:0000256" key="1">
    <source>
        <dbReference type="SAM" id="Phobius"/>
    </source>
</evidence>
<comment type="caution">
    <text evidence="2">The sequence shown here is derived from an EMBL/GenBank/DDBJ whole genome shotgun (WGS) entry which is preliminary data.</text>
</comment>
<reference evidence="2 3" key="1">
    <citation type="submission" date="2020-02" db="EMBL/GenBank/DDBJ databases">
        <title>Characterization of phylogenetic diversity of novel bifidobacterial species isolated in Czech ZOOs.</title>
        <authorList>
            <person name="Lugli G.A."/>
            <person name="Vera N.B."/>
            <person name="Ventura M."/>
        </authorList>
    </citation>
    <scope>NUCLEOTIDE SEQUENCE [LARGE SCALE GENOMIC DNA]</scope>
    <source>
        <strain evidence="2 3">DSM 109957</strain>
    </source>
</reference>
<feature type="transmembrane region" description="Helical" evidence="1">
    <location>
        <begin position="188"/>
        <end position="211"/>
    </location>
</feature>
<dbReference type="EMBL" id="JAAIII010000004">
    <property type="protein sequence ID" value="NMM94432.1"/>
    <property type="molecule type" value="Genomic_DNA"/>
</dbReference>
<proteinExistence type="predicted"/>
<keyword evidence="1" id="KW-0812">Transmembrane</keyword>
<accession>A0A7Y0EQB8</accession>
<evidence type="ECO:0000313" key="2">
    <source>
        <dbReference type="EMBL" id="NMM94432.1"/>
    </source>
</evidence>
<keyword evidence="1" id="KW-0472">Membrane</keyword>
<feature type="transmembrane region" description="Helical" evidence="1">
    <location>
        <begin position="70"/>
        <end position="91"/>
    </location>
</feature>
<name>A0A7Y0EQB8_9BIFI</name>
<protein>
    <recommendedName>
        <fullName evidence="4">DUF624 domain-containing protein</fullName>
    </recommendedName>
</protein>
<feature type="transmembrane region" description="Helical" evidence="1">
    <location>
        <begin position="147"/>
        <end position="167"/>
    </location>
</feature>
<organism evidence="2 3">
    <name type="scientific">Bifidobacterium oedipodis</name>
    <dbReference type="NCBI Taxonomy" id="2675322"/>
    <lineage>
        <taxon>Bacteria</taxon>
        <taxon>Bacillati</taxon>
        <taxon>Actinomycetota</taxon>
        <taxon>Actinomycetes</taxon>
        <taxon>Bifidobacteriales</taxon>
        <taxon>Bifidobacteriaceae</taxon>
        <taxon>Bifidobacterium</taxon>
    </lineage>
</organism>